<dbReference type="GO" id="GO:0005509">
    <property type="term" value="F:calcium ion binding"/>
    <property type="evidence" value="ECO:0007669"/>
    <property type="project" value="InterPro"/>
</dbReference>
<proteinExistence type="predicted"/>
<feature type="domain" description="EF-hand" evidence="1">
    <location>
        <begin position="82"/>
        <end position="117"/>
    </location>
</feature>
<organism evidence="2 3">
    <name type="scientific">Aphanomyces invadans</name>
    <dbReference type="NCBI Taxonomy" id="157072"/>
    <lineage>
        <taxon>Eukaryota</taxon>
        <taxon>Sar</taxon>
        <taxon>Stramenopiles</taxon>
        <taxon>Oomycota</taxon>
        <taxon>Saprolegniomycetes</taxon>
        <taxon>Saprolegniales</taxon>
        <taxon>Verrucalvaceae</taxon>
        <taxon>Aphanomyces</taxon>
    </lineage>
</organism>
<dbReference type="VEuPathDB" id="FungiDB:H310_03999"/>
<evidence type="ECO:0000313" key="3">
    <source>
        <dbReference type="Proteomes" id="UP000285060"/>
    </source>
</evidence>
<dbReference type="InterPro" id="IPR011992">
    <property type="entry name" value="EF-hand-dom_pair"/>
</dbReference>
<evidence type="ECO:0000259" key="1">
    <source>
        <dbReference type="PROSITE" id="PS50222"/>
    </source>
</evidence>
<name>A0A418B3G8_9STRA</name>
<dbReference type="EMBL" id="QUSY01000125">
    <property type="protein sequence ID" value="RHY32601.1"/>
    <property type="molecule type" value="Genomic_DNA"/>
</dbReference>
<sequence>MIFRTIGIRNLTKMDLSARSNERARILDRLEHTAVLIKQSEGDPDGYHSAYFLQEKDGDDVLNSTYLFLPTSTHDSMQLSDLGIQKCAQIFRLFDDDRDSVWSFTEFKAYVTVVRGGFCMYREATESSNSLANDLIRLGMHWLWDGLQRHIQLQRLFDSYDTDKAAAATLHNLGYREDGAECFVYMDFLTKPDITDVELADTVTAMKTLFDVTWLGHLKSLPCFHKLLGTSEWPMNSAQSCRIAVLSPPKTQTHGTTIVRVVVLLTEAMDPFNFLLYLGFPSSLQFDQLVSRLRWTALFNVSANEILTNKRFNPAKHFAVRSVLNVCVGRQACGQIVEVSTMRLL</sequence>
<accession>A0A418B3G8</accession>
<dbReference type="Gene3D" id="1.10.238.10">
    <property type="entry name" value="EF-hand"/>
    <property type="match status" value="1"/>
</dbReference>
<keyword evidence="3" id="KW-1185">Reference proteome</keyword>
<dbReference type="Proteomes" id="UP000285060">
    <property type="component" value="Unassembled WGS sequence"/>
</dbReference>
<gene>
    <name evidence="2" type="ORF">DYB32_002599</name>
</gene>
<dbReference type="PROSITE" id="PS50222">
    <property type="entry name" value="EF_HAND_2"/>
    <property type="match status" value="1"/>
</dbReference>
<dbReference type="AlphaFoldDB" id="A0A418B3G8"/>
<dbReference type="SUPFAM" id="SSF47473">
    <property type="entry name" value="EF-hand"/>
    <property type="match status" value="1"/>
</dbReference>
<comment type="caution">
    <text evidence="2">The sequence shown here is derived from an EMBL/GenBank/DDBJ whole genome shotgun (WGS) entry which is preliminary data.</text>
</comment>
<reference evidence="2 3" key="1">
    <citation type="submission" date="2018-08" db="EMBL/GenBank/DDBJ databases">
        <title>Aphanomyces genome sequencing and annotation.</title>
        <authorList>
            <person name="Minardi D."/>
            <person name="Oidtmann B."/>
            <person name="Van Der Giezen M."/>
            <person name="Studholme D.J."/>
        </authorList>
    </citation>
    <scope>NUCLEOTIDE SEQUENCE [LARGE SCALE GENOMIC DNA]</scope>
    <source>
        <strain evidence="2 3">NJM0002</strain>
    </source>
</reference>
<dbReference type="InterPro" id="IPR002048">
    <property type="entry name" value="EF_hand_dom"/>
</dbReference>
<protein>
    <recommendedName>
        <fullName evidence="1">EF-hand domain-containing protein</fullName>
    </recommendedName>
</protein>
<evidence type="ECO:0000313" key="2">
    <source>
        <dbReference type="EMBL" id="RHY32601.1"/>
    </source>
</evidence>